<keyword evidence="3 4" id="KW-0067">ATP-binding</keyword>
<organism evidence="6">
    <name type="scientific">uncultured Cytophagales bacterium</name>
    <dbReference type="NCBI Taxonomy" id="158755"/>
    <lineage>
        <taxon>Bacteria</taxon>
        <taxon>Pseudomonadati</taxon>
        <taxon>Bacteroidota</taxon>
        <taxon>Sphingobacteriia</taxon>
        <taxon>Sphingobacteriales</taxon>
        <taxon>environmental samples</taxon>
    </lineage>
</organism>
<protein>
    <recommendedName>
        <fullName evidence="5">5-formyltetrahydrofolate cyclo-ligase</fullName>
        <ecNumber evidence="5">6.3.3.2</ecNumber>
    </recommendedName>
</protein>
<comment type="catalytic activity">
    <reaction evidence="5">
        <text>(6S)-5-formyl-5,6,7,8-tetrahydrofolate + ATP = (6R)-5,10-methenyltetrahydrofolate + ADP + phosphate</text>
        <dbReference type="Rhea" id="RHEA:10488"/>
        <dbReference type="ChEBI" id="CHEBI:30616"/>
        <dbReference type="ChEBI" id="CHEBI:43474"/>
        <dbReference type="ChEBI" id="CHEBI:57455"/>
        <dbReference type="ChEBI" id="CHEBI:57457"/>
        <dbReference type="ChEBI" id="CHEBI:456216"/>
        <dbReference type="EC" id="6.3.3.2"/>
    </reaction>
</comment>
<dbReference type="GO" id="GO:0035999">
    <property type="term" value="P:tetrahydrofolate interconversion"/>
    <property type="evidence" value="ECO:0007669"/>
    <property type="project" value="TreeGrafter"/>
</dbReference>
<dbReference type="PIRSF" id="PIRSF006806">
    <property type="entry name" value="FTHF_cligase"/>
    <property type="match status" value="1"/>
</dbReference>
<comment type="similarity">
    <text evidence="1 5">Belongs to the 5-formyltetrahydrofolate cyclo-ligase family.</text>
</comment>
<dbReference type="AlphaFoldDB" id="A0A6J4JFV8"/>
<gene>
    <name evidence="6" type="ORF">AVDCRST_MAG56-3511</name>
</gene>
<dbReference type="GO" id="GO:0030272">
    <property type="term" value="F:5-formyltetrahydrofolate cyclo-ligase activity"/>
    <property type="evidence" value="ECO:0007669"/>
    <property type="project" value="UniProtKB-EC"/>
</dbReference>
<dbReference type="GO" id="GO:0005524">
    <property type="term" value="F:ATP binding"/>
    <property type="evidence" value="ECO:0007669"/>
    <property type="project" value="UniProtKB-KW"/>
</dbReference>
<evidence type="ECO:0000256" key="4">
    <source>
        <dbReference type="PIRSR" id="PIRSR006806-1"/>
    </source>
</evidence>
<sequence length="197" mass="22451">MNKRELRRLFLEKRKSLSDDEARAVSRQLAGRFVHTFNPQPGQCLHVYLPLLRQREIDTFLLVEQVRAFYPHVRIVAPRADVATLGMESYPFDETTELALTQWGIPEPAGGEPVAPEAIDWMVVPLLACDARGYRVGYGKGFYDRYLARCRPDVRKVGLAYFDPVPEITDAGPHDVRLDYCLTPGRVWEFPPAPIPL</sequence>
<keyword evidence="5" id="KW-0460">Magnesium</keyword>
<dbReference type="Gene3D" id="3.40.50.10420">
    <property type="entry name" value="NagB/RpiA/CoA transferase-like"/>
    <property type="match status" value="1"/>
</dbReference>
<accession>A0A6J4JFV8</accession>
<dbReference type="NCBIfam" id="TIGR02727">
    <property type="entry name" value="MTHFS_bact"/>
    <property type="match status" value="1"/>
</dbReference>
<evidence type="ECO:0000256" key="5">
    <source>
        <dbReference type="RuleBase" id="RU361279"/>
    </source>
</evidence>
<dbReference type="PANTHER" id="PTHR23407:SF1">
    <property type="entry name" value="5-FORMYLTETRAHYDROFOLATE CYCLO-LIGASE"/>
    <property type="match status" value="1"/>
</dbReference>
<evidence type="ECO:0000256" key="3">
    <source>
        <dbReference type="ARBA" id="ARBA00022840"/>
    </source>
</evidence>
<dbReference type="PANTHER" id="PTHR23407">
    <property type="entry name" value="ATPASE INHIBITOR/5-FORMYLTETRAHYDROFOLATE CYCLO-LIGASE"/>
    <property type="match status" value="1"/>
</dbReference>
<proteinExistence type="inferred from homology"/>
<dbReference type="GO" id="GO:0009396">
    <property type="term" value="P:folic acid-containing compound biosynthetic process"/>
    <property type="evidence" value="ECO:0007669"/>
    <property type="project" value="TreeGrafter"/>
</dbReference>
<reference evidence="6" key="1">
    <citation type="submission" date="2020-02" db="EMBL/GenBank/DDBJ databases">
        <authorList>
            <person name="Meier V. D."/>
        </authorList>
    </citation>
    <scope>NUCLEOTIDE SEQUENCE</scope>
    <source>
        <strain evidence="6">AVDCRST_MAG56</strain>
    </source>
</reference>
<comment type="cofactor">
    <cofactor evidence="5">
        <name>Mg(2+)</name>
        <dbReference type="ChEBI" id="CHEBI:18420"/>
    </cofactor>
</comment>
<keyword evidence="2 4" id="KW-0547">Nucleotide-binding</keyword>
<dbReference type="EMBL" id="CADCTQ010000296">
    <property type="protein sequence ID" value="CAA9277870.1"/>
    <property type="molecule type" value="Genomic_DNA"/>
</dbReference>
<dbReference type="GO" id="GO:0046872">
    <property type="term" value="F:metal ion binding"/>
    <property type="evidence" value="ECO:0007669"/>
    <property type="project" value="UniProtKB-KW"/>
</dbReference>
<feature type="binding site" evidence="4">
    <location>
        <position position="56"/>
    </location>
    <ligand>
        <name>substrate</name>
    </ligand>
</feature>
<feature type="binding site" evidence="4">
    <location>
        <position position="49"/>
    </location>
    <ligand>
        <name>substrate</name>
    </ligand>
</feature>
<dbReference type="InterPro" id="IPR024185">
    <property type="entry name" value="FTHF_cligase-like_sf"/>
</dbReference>
<feature type="binding site" evidence="4">
    <location>
        <begin position="135"/>
        <end position="143"/>
    </location>
    <ligand>
        <name>ATP</name>
        <dbReference type="ChEBI" id="CHEBI:30616"/>
    </ligand>
</feature>
<keyword evidence="6" id="KW-0436">Ligase</keyword>
<dbReference type="SUPFAM" id="SSF100950">
    <property type="entry name" value="NagB/RpiA/CoA transferase-like"/>
    <property type="match status" value="1"/>
</dbReference>
<dbReference type="InterPro" id="IPR002698">
    <property type="entry name" value="FTHF_cligase"/>
</dbReference>
<evidence type="ECO:0000256" key="2">
    <source>
        <dbReference type="ARBA" id="ARBA00022741"/>
    </source>
</evidence>
<dbReference type="Pfam" id="PF01812">
    <property type="entry name" value="5-FTHF_cyc-lig"/>
    <property type="match status" value="1"/>
</dbReference>
<dbReference type="InterPro" id="IPR037171">
    <property type="entry name" value="NagB/RpiA_transferase-like"/>
</dbReference>
<dbReference type="EC" id="6.3.3.2" evidence="5"/>
<keyword evidence="5" id="KW-0479">Metal-binding</keyword>
<feature type="binding site" evidence="4">
    <location>
        <begin position="3"/>
        <end position="7"/>
    </location>
    <ligand>
        <name>ATP</name>
        <dbReference type="ChEBI" id="CHEBI:30616"/>
    </ligand>
</feature>
<name>A0A6J4JFV8_9SPHI</name>
<evidence type="ECO:0000313" key="6">
    <source>
        <dbReference type="EMBL" id="CAA9277870.1"/>
    </source>
</evidence>
<evidence type="ECO:0000256" key="1">
    <source>
        <dbReference type="ARBA" id="ARBA00010638"/>
    </source>
</evidence>